<keyword evidence="1" id="KW-0732">Signal</keyword>
<comment type="caution">
    <text evidence="2">The sequence shown here is derived from an EMBL/GenBank/DDBJ whole genome shotgun (WGS) entry which is preliminary data.</text>
</comment>
<gene>
    <name evidence="2" type="ORF">J2I48_17610</name>
</gene>
<sequence length="308" mass="33983">MNRFSRYKLAGTWLLRLLFFTQYTLAQTKVQVVSKTVERELTDISRLIINANKADVSVKGWNKPGISLKIRFVAKHPDRAVAEREVDYLGYDVRTKSGTGELTNRYTIPQTAGKVQSALSVSLELLVPQRCALGITSSFGDLDLSDLGGEVVVKYEFGKLTINNLTGKTTATSAYGDLDGVNTAGQLTLKTDKANVLLRGLSGNANLQCRYGKLTLRPDADLSALTVAATRTDILLLPRRLDDFRYDVRNTYADILVPDALRESLGKFVNKAVFDYEPNPRKPLLRIDNAYSPISIQTLSTVDMAGGK</sequence>
<evidence type="ECO:0000313" key="2">
    <source>
        <dbReference type="EMBL" id="MBO0932832.1"/>
    </source>
</evidence>
<feature type="signal peptide" evidence="1">
    <location>
        <begin position="1"/>
        <end position="26"/>
    </location>
</feature>
<evidence type="ECO:0000313" key="3">
    <source>
        <dbReference type="Proteomes" id="UP000664795"/>
    </source>
</evidence>
<protein>
    <recommendedName>
        <fullName evidence="4">Adhesin domain-containing protein</fullName>
    </recommendedName>
</protein>
<dbReference type="RefSeq" id="WP_207336798.1">
    <property type="nucleotide sequence ID" value="NZ_JAFMYU010000015.1"/>
</dbReference>
<reference evidence="2 3" key="1">
    <citation type="submission" date="2021-03" db="EMBL/GenBank/DDBJ databases">
        <title>Fibrella sp. HMF5036 genome sequencing and assembly.</title>
        <authorList>
            <person name="Kang H."/>
            <person name="Kim H."/>
            <person name="Bae S."/>
            <person name="Joh K."/>
        </authorList>
    </citation>
    <scope>NUCLEOTIDE SEQUENCE [LARGE SCALE GENOMIC DNA]</scope>
    <source>
        <strain evidence="2 3">HMF5036</strain>
    </source>
</reference>
<name>A0A939G5N1_9BACT</name>
<dbReference type="EMBL" id="JAFMYU010000015">
    <property type="protein sequence ID" value="MBO0932832.1"/>
    <property type="molecule type" value="Genomic_DNA"/>
</dbReference>
<organism evidence="2 3">
    <name type="scientific">Fibrella aquatilis</name>
    <dbReference type="NCBI Taxonomy" id="2817059"/>
    <lineage>
        <taxon>Bacteria</taxon>
        <taxon>Pseudomonadati</taxon>
        <taxon>Bacteroidota</taxon>
        <taxon>Cytophagia</taxon>
        <taxon>Cytophagales</taxon>
        <taxon>Spirosomataceae</taxon>
        <taxon>Fibrella</taxon>
    </lineage>
</organism>
<keyword evidence="3" id="KW-1185">Reference proteome</keyword>
<accession>A0A939G5N1</accession>
<dbReference type="Proteomes" id="UP000664795">
    <property type="component" value="Unassembled WGS sequence"/>
</dbReference>
<proteinExistence type="predicted"/>
<evidence type="ECO:0000256" key="1">
    <source>
        <dbReference type="SAM" id="SignalP"/>
    </source>
</evidence>
<evidence type="ECO:0008006" key="4">
    <source>
        <dbReference type="Google" id="ProtNLM"/>
    </source>
</evidence>
<feature type="chain" id="PRO_5037556349" description="Adhesin domain-containing protein" evidence="1">
    <location>
        <begin position="27"/>
        <end position="308"/>
    </location>
</feature>
<dbReference type="AlphaFoldDB" id="A0A939G5N1"/>